<dbReference type="EMBL" id="CAJVPK010005385">
    <property type="protein sequence ID" value="CAG8644024.1"/>
    <property type="molecule type" value="Genomic_DNA"/>
</dbReference>
<gene>
    <name evidence="1" type="ORF">DEBURN_LOCUS11257</name>
</gene>
<dbReference type="Proteomes" id="UP000789706">
    <property type="component" value="Unassembled WGS sequence"/>
</dbReference>
<accession>A0A9N9DPK2</accession>
<dbReference type="OrthoDB" id="437457at2759"/>
<protein>
    <submittedName>
        <fullName evidence="1">9701_t:CDS:1</fullName>
    </submittedName>
</protein>
<sequence>MMMEKAPIRSIIEVWFSTVWTMETLKHFENAVKKILKFGDAPNNSPPNPMKNELHPKVGSLILHWSKSIKTPKSQQEAHKLWEKTFTSEDKIFYVVANLMEQLDRIQTARHVLTGEFPLMDDQQPKNLIASITMFNCNNGISPHSIIIYNFLENSITKICNWLSSSTTEGKVEIYLHYQSVTNENSALLSSIRQLDPWTMSWSNICDYFYPNNFHKLLKACSGNDTIHAMTSMNWITEVYGAHIKEYNGSIRRKMLTDAHELLSKVGKSMDPSG</sequence>
<evidence type="ECO:0000313" key="2">
    <source>
        <dbReference type="Proteomes" id="UP000789706"/>
    </source>
</evidence>
<name>A0A9N9DPK2_9GLOM</name>
<proteinExistence type="predicted"/>
<reference evidence="1" key="1">
    <citation type="submission" date="2021-06" db="EMBL/GenBank/DDBJ databases">
        <authorList>
            <person name="Kallberg Y."/>
            <person name="Tangrot J."/>
            <person name="Rosling A."/>
        </authorList>
    </citation>
    <scope>NUCLEOTIDE SEQUENCE</scope>
    <source>
        <strain evidence="1">AZ414A</strain>
    </source>
</reference>
<comment type="caution">
    <text evidence="1">The sequence shown here is derived from an EMBL/GenBank/DDBJ whole genome shotgun (WGS) entry which is preliminary data.</text>
</comment>
<feature type="non-terminal residue" evidence="1">
    <location>
        <position position="1"/>
    </location>
</feature>
<dbReference type="AlphaFoldDB" id="A0A9N9DPK2"/>
<organism evidence="1 2">
    <name type="scientific">Diversispora eburnea</name>
    <dbReference type="NCBI Taxonomy" id="1213867"/>
    <lineage>
        <taxon>Eukaryota</taxon>
        <taxon>Fungi</taxon>
        <taxon>Fungi incertae sedis</taxon>
        <taxon>Mucoromycota</taxon>
        <taxon>Glomeromycotina</taxon>
        <taxon>Glomeromycetes</taxon>
        <taxon>Diversisporales</taxon>
        <taxon>Diversisporaceae</taxon>
        <taxon>Diversispora</taxon>
    </lineage>
</organism>
<evidence type="ECO:0000313" key="1">
    <source>
        <dbReference type="EMBL" id="CAG8644024.1"/>
    </source>
</evidence>
<keyword evidence="2" id="KW-1185">Reference proteome</keyword>